<dbReference type="GO" id="GO:0000981">
    <property type="term" value="F:DNA-binding transcription factor activity, RNA polymerase II-specific"/>
    <property type="evidence" value="ECO:0007669"/>
    <property type="project" value="TreeGrafter"/>
</dbReference>
<dbReference type="InterPro" id="IPR039165">
    <property type="entry name" value="CREBRF"/>
</dbReference>
<dbReference type="CDD" id="cd14809">
    <property type="entry name" value="bZIP_AUREO-like"/>
    <property type="match status" value="1"/>
</dbReference>
<dbReference type="GO" id="GO:0000977">
    <property type="term" value="F:RNA polymerase II transcription regulatory region sequence-specific DNA binding"/>
    <property type="evidence" value="ECO:0007669"/>
    <property type="project" value="TreeGrafter"/>
</dbReference>
<dbReference type="PROSITE" id="PS00036">
    <property type="entry name" value="BZIP_BASIC"/>
    <property type="match status" value="1"/>
</dbReference>
<feature type="compositionally biased region" description="Acidic residues" evidence="1">
    <location>
        <begin position="343"/>
        <end position="358"/>
    </location>
</feature>
<dbReference type="EMBL" id="JAFNEN010000211">
    <property type="protein sequence ID" value="KAG8189591.1"/>
    <property type="molecule type" value="Genomic_DNA"/>
</dbReference>
<gene>
    <name evidence="3" type="ORF">JTE90_023659</name>
</gene>
<evidence type="ECO:0000256" key="1">
    <source>
        <dbReference type="SAM" id="MobiDB-lite"/>
    </source>
</evidence>
<feature type="region of interest" description="Disordered" evidence="1">
    <location>
        <begin position="231"/>
        <end position="289"/>
    </location>
</feature>
<protein>
    <recommendedName>
        <fullName evidence="2">BZIP domain-containing protein</fullName>
    </recommendedName>
</protein>
<organism evidence="3 4">
    <name type="scientific">Oedothorax gibbosus</name>
    <dbReference type="NCBI Taxonomy" id="931172"/>
    <lineage>
        <taxon>Eukaryota</taxon>
        <taxon>Metazoa</taxon>
        <taxon>Ecdysozoa</taxon>
        <taxon>Arthropoda</taxon>
        <taxon>Chelicerata</taxon>
        <taxon>Arachnida</taxon>
        <taxon>Araneae</taxon>
        <taxon>Araneomorphae</taxon>
        <taxon>Entelegynae</taxon>
        <taxon>Araneoidea</taxon>
        <taxon>Linyphiidae</taxon>
        <taxon>Erigoninae</taxon>
        <taxon>Oedothorax</taxon>
    </lineage>
</organism>
<evidence type="ECO:0000313" key="3">
    <source>
        <dbReference type="EMBL" id="KAG8189591.1"/>
    </source>
</evidence>
<dbReference type="PANTHER" id="PTHR21552">
    <property type="entry name" value="ADULT RETINA PROTEIN"/>
    <property type="match status" value="1"/>
</dbReference>
<accession>A0AAV6UZ27</accession>
<feature type="compositionally biased region" description="Basic and acidic residues" evidence="1">
    <location>
        <begin position="260"/>
        <end position="283"/>
    </location>
</feature>
<evidence type="ECO:0000259" key="2">
    <source>
        <dbReference type="PROSITE" id="PS00036"/>
    </source>
</evidence>
<dbReference type="AlphaFoldDB" id="A0AAV6UZ27"/>
<dbReference type="Proteomes" id="UP000827092">
    <property type="component" value="Unassembled WGS sequence"/>
</dbReference>
<keyword evidence="4" id="KW-1185">Reference proteome</keyword>
<feature type="region of interest" description="Disordered" evidence="1">
    <location>
        <begin position="335"/>
        <end position="358"/>
    </location>
</feature>
<feature type="compositionally biased region" description="Polar residues" evidence="1">
    <location>
        <begin position="242"/>
        <end position="259"/>
    </location>
</feature>
<dbReference type="InterPro" id="IPR004827">
    <property type="entry name" value="bZIP"/>
</dbReference>
<sequence>MFVGQYAKLISPAVLRKGLVVDQQINKETEQESSTLFRVSNMVEQEKLQVSPAFPGSQNSGVKLQDAFNNPWFMIDSTALLNDKSISSSGGLLEDNFSYVLQGVIPKEINDSYLEKLSNAEYANKLSEFSQPKSEMFPTASDSYFEVNSPLSFWGTCPLDLDTIKLDDVFQVDKDELFQSPTLAELNANDESLFDSFDCFDHFLPNENKTLNKQMSGSDLITDYNMSAFNTSDQPKEADSYSKVSESIKQESASSQDGLSQEKEMSCKDFKNSDIKPKNDSSLHDTLQGVPFSVDSKKTKKNLKQNHDTHFKVYKDAPLQEDSVEKCLKKLHELPSTSLNDNSDTDEDSEMDAEYSTDADDFSEDEGMLYSSKYTAVNKGNHEKKRSRYFWQYNMQSKGPKGPKLKLAGKFCNVHDVKRVGDPIFNKNCPIDGIKHSGKARRGDGNDLTPNPKKLHSIGRELDKLNQIIEGLVPVNELPMNARTKSRKEKNKLASRACRLKKKAQHEANKLKLFGLQEEQKHLLMLTKEVKKLIKWRMMHTKQSKPQSILAAIEALQKNKAAAKVAGCSADFVNDVLKHVGSGEENGGLMVAPEYED</sequence>
<feature type="domain" description="BZIP" evidence="2">
    <location>
        <begin position="487"/>
        <end position="501"/>
    </location>
</feature>
<dbReference type="GO" id="GO:0005634">
    <property type="term" value="C:nucleus"/>
    <property type="evidence" value="ECO:0007669"/>
    <property type="project" value="TreeGrafter"/>
</dbReference>
<name>A0AAV6UZ27_9ARAC</name>
<evidence type="ECO:0000313" key="4">
    <source>
        <dbReference type="Proteomes" id="UP000827092"/>
    </source>
</evidence>
<dbReference type="GO" id="GO:0006986">
    <property type="term" value="P:response to unfolded protein"/>
    <property type="evidence" value="ECO:0007669"/>
    <property type="project" value="InterPro"/>
</dbReference>
<proteinExistence type="predicted"/>
<reference evidence="3 4" key="1">
    <citation type="journal article" date="2022" name="Nat. Ecol. Evol.">
        <title>A masculinizing supergene underlies an exaggerated male reproductive morph in a spider.</title>
        <authorList>
            <person name="Hendrickx F."/>
            <person name="De Corte Z."/>
            <person name="Sonet G."/>
            <person name="Van Belleghem S.M."/>
            <person name="Kostlbacher S."/>
            <person name="Vangestel C."/>
        </authorList>
    </citation>
    <scope>NUCLEOTIDE SEQUENCE [LARGE SCALE GENOMIC DNA]</scope>
    <source>
        <strain evidence="3">W744_W776</strain>
    </source>
</reference>
<dbReference type="PANTHER" id="PTHR21552:SF2">
    <property type="entry name" value="CREB3 REGULATORY FACTOR"/>
    <property type="match status" value="1"/>
</dbReference>
<comment type="caution">
    <text evidence="3">The sequence shown here is derived from an EMBL/GenBank/DDBJ whole genome shotgun (WGS) entry which is preliminary data.</text>
</comment>